<dbReference type="AlphaFoldDB" id="A0A7G9YSQ7"/>
<name>A0A7G9YSQ7_9EURY</name>
<dbReference type="InterPro" id="IPR038389">
    <property type="entry name" value="PSMG2_sf"/>
</dbReference>
<dbReference type="InterPro" id="IPR019151">
    <property type="entry name" value="Proteasome_assmbl_chaperone_2"/>
</dbReference>
<accession>A0A7G9YSQ7</accession>
<dbReference type="PANTHER" id="PTHR35610:SF3">
    <property type="entry name" value="PROTEASOME ASSEMBLY CHAPERONE FAMILY PROTEIN"/>
    <property type="match status" value="1"/>
</dbReference>
<evidence type="ECO:0008006" key="2">
    <source>
        <dbReference type="Google" id="ProtNLM"/>
    </source>
</evidence>
<dbReference type="SUPFAM" id="SSF159659">
    <property type="entry name" value="Cgl1923-like"/>
    <property type="match status" value="1"/>
</dbReference>
<dbReference type="PANTHER" id="PTHR35610">
    <property type="entry name" value="3-ISOPROPYLMALATE DEHYDRATASE-RELATED"/>
    <property type="match status" value="1"/>
</dbReference>
<organism evidence="1">
    <name type="scientific">Candidatus Methanophagaceae archaeon ANME-1 ERB6</name>
    <dbReference type="NCBI Taxonomy" id="2759912"/>
    <lineage>
        <taxon>Archaea</taxon>
        <taxon>Methanobacteriati</taxon>
        <taxon>Methanobacteriota</taxon>
        <taxon>Stenosarchaea group</taxon>
        <taxon>Methanomicrobia</taxon>
        <taxon>Candidatus Methanophagales</taxon>
        <taxon>Candidatus Methanophagaceae</taxon>
    </lineage>
</organism>
<sequence>MTSTVMGEEVRIVEKEGVKHKNPIVIEGLPDVGLVGTIAASYIVERMGYKEIGYIESDLFPPVMVVHEGQSKNPLRIYGDEGVVVVLSEVAIPVDAVYPLTEALADWAKEIDSKLVISMTGLPATNRIDIEKPEVFAVGNSEEALNELKDKQMELLEEGFIAGPYAVMLRECSKRKISAISLLAQCFPVYPDPSAAASAIESLDKFLKLGIDVKELLEKGEEIKLKARDLMRQTALSAPKMQKGVEQDMPIMYR</sequence>
<dbReference type="Gene3D" id="3.40.50.10900">
    <property type="entry name" value="PAC-like subunit"/>
    <property type="match status" value="1"/>
</dbReference>
<reference evidence="1" key="1">
    <citation type="submission" date="2020-06" db="EMBL/GenBank/DDBJ databases">
        <title>Unique genomic features of the anaerobic methanotrophic archaea.</title>
        <authorList>
            <person name="Chadwick G.L."/>
            <person name="Skennerton C.T."/>
            <person name="Laso-Perez R."/>
            <person name="Leu A.O."/>
            <person name="Speth D.R."/>
            <person name="Yu H."/>
            <person name="Morgan-Lang C."/>
            <person name="Hatzenpichler R."/>
            <person name="Goudeau D."/>
            <person name="Malmstrom R."/>
            <person name="Brazelton W.J."/>
            <person name="Woyke T."/>
            <person name="Hallam S.J."/>
            <person name="Tyson G.W."/>
            <person name="Wegener G."/>
            <person name="Boetius A."/>
            <person name="Orphan V."/>
        </authorList>
    </citation>
    <scope>NUCLEOTIDE SEQUENCE</scope>
</reference>
<protein>
    <recommendedName>
        <fullName evidence="2">PAC2 family protein</fullName>
    </recommendedName>
</protein>
<dbReference type="Pfam" id="PF09754">
    <property type="entry name" value="PAC2"/>
    <property type="match status" value="1"/>
</dbReference>
<dbReference type="EMBL" id="MT631458">
    <property type="protein sequence ID" value="QNO51041.1"/>
    <property type="molecule type" value="Genomic_DNA"/>
</dbReference>
<proteinExistence type="predicted"/>
<evidence type="ECO:0000313" key="1">
    <source>
        <dbReference type="EMBL" id="QNO51041.1"/>
    </source>
</evidence>
<gene>
    <name evidence="1" type="ORF">EDLMLJLI_00034</name>
</gene>